<dbReference type="STRING" id="1129794.C427_1412"/>
<dbReference type="RefSeq" id="WP_015430557.1">
    <property type="nucleotide sequence ID" value="NC_020514.1"/>
</dbReference>
<dbReference type="Proteomes" id="UP000011864">
    <property type="component" value="Chromosome"/>
</dbReference>
<protein>
    <submittedName>
        <fullName evidence="3">AMP-dependent synthetase and ligase</fullName>
    </submittedName>
</protein>
<gene>
    <name evidence="3" type="ORF">C427_1412</name>
</gene>
<dbReference type="InterPro" id="IPR045851">
    <property type="entry name" value="AMP-bd_C_sf"/>
</dbReference>
<organism evidence="3 4">
    <name type="scientific">Paraglaciecola psychrophila 170</name>
    <dbReference type="NCBI Taxonomy" id="1129794"/>
    <lineage>
        <taxon>Bacteria</taxon>
        <taxon>Pseudomonadati</taxon>
        <taxon>Pseudomonadota</taxon>
        <taxon>Gammaproteobacteria</taxon>
        <taxon>Alteromonadales</taxon>
        <taxon>Alteromonadaceae</taxon>
        <taxon>Paraglaciecola</taxon>
    </lineage>
</organism>
<accession>M4RIW6</accession>
<keyword evidence="1" id="KW-0547">Nucleotide-binding</keyword>
<keyword evidence="4" id="KW-1185">Reference proteome</keyword>
<evidence type="ECO:0000313" key="3">
    <source>
        <dbReference type="EMBL" id="AGH43521.1"/>
    </source>
</evidence>
<dbReference type="PATRIC" id="fig|1129794.4.peg.1397"/>
<dbReference type="PANTHER" id="PTHR43272">
    <property type="entry name" value="LONG-CHAIN-FATTY-ACID--COA LIGASE"/>
    <property type="match status" value="1"/>
</dbReference>
<dbReference type="PANTHER" id="PTHR43272:SF33">
    <property type="entry name" value="AMP-BINDING DOMAIN-CONTAINING PROTEIN-RELATED"/>
    <property type="match status" value="1"/>
</dbReference>
<evidence type="ECO:0000256" key="1">
    <source>
        <dbReference type="ARBA" id="ARBA00022741"/>
    </source>
</evidence>
<reference evidence="3 4" key="1">
    <citation type="journal article" date="2013" name="Genome Announc.">
        <title>Complete Genome Sequence of Glaciecola psychrophila Strain 170T.</title>
        <authorList>
            <person name="Yin J."/>
            <person name="Chen J."/>
            <person name="Liu G."/>
            <person name="Yu Y."/>
            <person name="Song L."/>
            <person name="Wang X."/>
            <person name="Qu X."/>
        </authorList>
    </citation>
    <scope>NUCLEOTIDE SEQUENCE [LARGE SCALE GENOMIC DNA]</scope>
    <source>
        <strain evidence="3 4">170</strain>
    </source>
</reference>
<sequence length="142" mass="16074">MGFETIDGNFKIIGRTKEQFKTAKGKYVAPIPIESLLGHNPDIEQVCVFGQGRKQPIALVVMNSQNKQSNASITQSLLSTLQETNSKLESHQVLDHLIILKDSWTVENDLLTPTLKIKRTEIEASFQHYLTEPLLEKIIWES</sequence>
<dbReference type="AlphaFoldDB" id="M4RIW6"/>
<dbReference type="GO" id="GO:0016020">
    <property type="term" value="C:membrane"/>
    <property type="evidence" value="ECO:0007669"/>
    <property type="project" value="TreeGrafter"/>
</dbReference>
<keyword evidence="3" id="KW-0436">Ligase</keyword>
<evidence type="ECO:0000256" key="2">
    <source>
        <dbReference type="ARBA" id="ARBA00022840"/>
    </source>
</evidence>
<dbReference type="Gene3D" id="3.30.300.30">
    <property type="match status" value="1"/>
</dbReference>
<dbReference type="eggNOG" id="COG1022">
    <property type="taxonomic scope" value="Bacteria"/>
</dbReference>
<keyword evidence="2" id="KW-0067">ATP-binding</keyword>
<dbReference type="HOGENOM" id="CLU_1813955_0_0_6"/>
<dbReference type="GO" id="GO:0005524">
    <property type="term" value="F:ATP binding"/>
    <property type="evidence" value="ECO:0007669"/>
    <property type="project" value="UniProtKB-KW"/>
</dbReference>
<dbReference type="GO" id="GO:0004467">
    <property type="term" value="F:long-chain fatty acid-CoA ligase activity"/>
    <property type="evidence" value="ECO:0007669"/>
    <property type="project" value="TreeGrafter"/>
</dbReference>
<proteinExistence type="predicted"/>
<name>M4RIW6_9ALTE</name>
<evidence type="ECO:0000313" key="4">
    <source>
        <dbReference type="Proteomes" id="UP000011864"/>
    </source>
</evidence>
<dbReference type="Pfam" id="PF23562">
    <property type="entry name" value="AMP-binding_C_3"/>
    <property type="match status" value="1"/>
</dbReference>
<dbReference type="SUPFAM" id="SSF56801">
    <property type="entry name" value="Acetyl-CoA synthetase-like"/>
    <property type="match status" value="1"/>
</dbReference>
<dbReference type="KEGG" id="gps:C427_1412"/>
<dbReference type="EMBL" id="CP003837">
    <property type="protein sequence ID" value="AGH43521.1"/>
    <property type="molecule type" value="Genomic_DNA"/>
</dbReference>